<protein>
    <submittedName>
        <fullName evidence="2">Uncharacterized protein</fullName>
    </submittedName>
</protein>
<evidence type="ECO:0000256" key="1">
    <source>
        <dbReference type="SAM" id="MobiDB-lite"/>
    </source>
</evidence>
<feature type="compositionally biased region" description="Polar residues" evidence="1">
    <location>
        <begin position="70"/>
        <end position="82"/>
    </location>
</feature>
<reference evidence="2 3" key="1">
    <citation type="submission" date="2019-04" db="EMBL/GenBank/DDBJ databases">
        <title>Chromosome genome assembly for Takifugu flavidus.</title>
        <authorList>
            <person name="Xiao S."/>
        </authorList>
    </citation>
    <scope>NUCLEOTIDE SEQUENCE [LARGE SCALE GENOMIC DNA]</scope>
    <source>
        <strain evidence="2">HTHZ2018</strain>
        <tissue evidence="2">Muscle</tissue>
    </source>
</reference>
<feature type="compositionally biased region" description="Low complexity" evidence="1">
    <location>
        <begin position="48"/>
        <end position="69"/>
    </location>
</feature>
<proteinExistence type="predicted"/>
<feature type="region of interest" description="Disordered" evidence="1">
    <location>
        <begin position="1"/>
        <end position="82"/>
    </location>
</feature>
<evidence type="ECO:0000313" key="3">
    <source>
        <dbReference type="Proteomes" id="UP000324091"/>
    </source>
</evidence>
<gene>
    <name evidence="2" type="ORF">D4764_07G0009660</name>
</gene>
<comment type="caution">
    <text evidence="2">The sequence shown here is derived from an EMBL/GenBank/DDBJ whole genome shotgun (WGS) entry which is preliminary data.</text>
</comment>
<dbReference type="Proteomes" id="UP000324091">
    <property type="component" value="Chromosome 7"/>
</dbReference>
<feature type="compositionally biased region" description="Low complexity" evidence="1">
    <location>
        <begin position="23"/>
        <end position="37"/>
    </location>
</feature>
<organism evidence="2 3">
    <name type="scientific">Takifugu flavidus</name>
    <name type="common">sansaifugu</name>
    <dbReference type="NCBI Taxonomy" id="433684"/>
    <lineage>
        <taxon>Eukaryota</taxon>
        <taxon>Metazoa</taxon>
        <taxon>Chordata</taxon>
        <taxon>Craniata</taxon>
        <taxon>Vertebrata</taxon>
        <taxon>Euteleostomi</taxon>
        <taxon>Actinopterygii</taxon>
        <taxon>Neopterygii</taxon>
        <taxon>Teleostei</taxon>
        <taxon>Neoteleostei</taxon>
        <taxon>Acanthomorphata</taxon>
        <taxon>Eupercaria</taxon>
        <taxon>Tetraodontiformes</taxon>
        <taxon>Tetradontoidea</taxon>
        <taxon>Tetraodontidae</taxon>
        <taxon>Takifugu</taxon>
    </lineage>
</organism>
<evidence type="ECO:0000313" key="2">
    <source>
        <dbReference type="EMBL" id="TWW58247.1"/>
    </source>
</evidence>
<dbReference type="AlphaFoldDB" id="A0A5C6MXR2"/>
<accession>A0A5C6MXR2</accession>
<name>A0A5C6MXR2_9TELE</name>
<sequence length="82" mass="8105">MLRRGHSGFIQWSHPIEKGGGSASSPSPCPTSTFVTSTGGGARLGPQDVSGSSDSDDPAAPAADVTGATLSGTVVSNDRCNS</sequence>
<keyword evidence="3" id="KW-1185">Reference proteome</keyword>
<dbReference type="EMBL" id="RHFK02000020">
    <property type="protein sequence ID" value="TWW58247.1"/>
    <property type="molecule type" value="Genomic_DNA"/>
</dbReference>